<keyword evidence="2" id="KW-0378">Hydrolase</keyword>
<evidence type="ECO:0000313" key="4">
    <source>
        <dbReference type="EMBL" id="RSX53478.1"/>
    </source>
</evidence>
<dbReference type="AlphaFoldDB" id="A0A430FL93"/>
<protein>
    <submittedName>
        <fullName evidence="4">Esterase/lipase 16</fullName>
    </submittedName>
</protein>
<evidence type="ECO:0000259" key="3">
    <source>
        <dbReference type="Pfam" id="PF07859"/>
    </source>
</evidence>
<dbReference type="PANTHER" id="PTHR48081">
    <property type="entry name" value="AB HYDROLASE SUPERFAMILY PROTEIN C4A8.06C"/>
    <property type="match status" value="1"/>
</dbReference>
<organism evidence="4 5">
    <name type="scientific">Bifidobacterium goeldii</name>
    <dbReference type="NCBI Taxonomy" id="2306975"/>
    <lineage>
        <taxon>Bacteria</taxon>
        <taxon>Bacillati</taxon>
        <taxon>Actinomycetota</taxon>
        <taxon>Actinomycetes</taxon>
        <taxon>Bifidobacteriales</taxon>
        <taxon>Bifidobacteriaceae</taxon>
        <taxon>Bifidobacterium</taxon>
    </lineage>
</organism>
<proteinExistence type="inferred from homology"/>
<dbReference type="InterPro" id="IPR002168">
    <property type="entry name" value="Lipase_GDXG_HIS_AS"/>
</dbReference>
<accession>A0A430FL93</accession>
<dbReference type="PROSITE" id="PS01173">
    <property type="entry name" value="LIPASE_GDXG_HIS"/>
    <property type="match status" value="1"/>
</dbReference>
<dbReference type="Proteomes" id="UP000287533">
    <property type="component" value="Unassembled WGS sequence"/>
</dbReference>
<dbReference type="PANTHER" id="PTHR48081:SF8">
    <property type="entry name" value="ALPHA_BETA HYDROLASE FOLD-3 DOMAIN-CONTAINING PROTEIN-RELATED"/>
    <property type="match status" value="1"/>
</dbReference>
<dbReference type="RefSeq" id="WP_125980059.1">
    <property type="nucleotide sequence ID" value="NZ_QXGL01000002.1"/>
</dbReference>
<dbReference type="Pfam" id="PF07859">
    <property type="entry name" value="Abhydrolase_3"/>
    <property type="match status" value="1"/>
</dbReference>
<keyword evidence="5" id="KW-1185">Reference proteome</keyword>
<dbReference type="EMBL" id="QXGL01000002">
    <property type="protein sequence ID" value="RSX53478.1"/>
    <property type="molecule type" value="Genomic_DNA"/>
</dbReference>
<dbReference type="Gene3D" id="3.40.50.1820">
    <property type="entry name" value="alpha/beta hydrolase"/>
    <property type="match status" value="1"/>
</dbReference>
<dbReference type="SUPFAM" id="SSF53474">
    <property type="entry name" value="alpha/beta-Hydrolases"/>
    <property type="match status" value="1"/>
</dbReference>
<comment type="caution">
    <text evidence="4">The sequence shown here is derived from an EMBL/GenBank/DDBJ whole genome shotgun (WGS) entry which is preliminary data.</text>
</comment>
<dbReference type="InterPro" id="IPR050300">
    <property type="entry name" value="GDXG_lipolytic_enzyme"/>
</dbReference>
<gene>
    <name evidence="4" type="ORF">D2E25_0801</name>
</gene>
<reference evidence="4 5" key="1">
    <citation type="submission" date="2018-09" db="EMBL/GenBank/DDBJ databases">
        <title>Characterization of the phylogenetic diversity of five novel species belonging to the genus Bifidobacterium.</title>
        <authorList>
            <person name="Lugli G.A."/>
            <person name="Duranti S."/>
            <person name="Milani C."/>
        </authorList>
    </citation>
    <scope>NUCLEOTIDE SEQUENCE [LARGE SCALE GENOMIC DNA]</scope>
    <source>
        <strain evidence="4 5">2034B</strain>
    </source>
</reference>
<dbReference type="GO" id="GO:0016787">
    <property type="term" value="F:hydrolase activity"/>
    <property type="evidence" value="ECO:0007669"/>
    <property type="project" value="UniProtKB-KW"/>
</dbReference>
<dbReference type="InterPro" id="IPR013094">
    <property type="entry name" value="AB_hydrolase_3"/>
</dbReference>
<evidence type="ECO:0000256" key="2">
    <source>
        <dbReference type="ARBA" id="ARBA00022801"/>
    </source>
</evidence>
<evidence type="ECO:0000313" key="5">
    <source>
        <dbReference type="Proteomes" id="UP000287533"/>
    </source>
</evidence>
<name>A0A430FL93_9BIFI</name>
<comment type="similarity">
    <text evidence="1">Belongs to the 'GDXG' lipolytic enzyme family.</text>
</comment>
<evidence type="ECO:0000256" key="1">
    <source>
        <dbReference type="ARBA" id="ARBA00010515"/>
    </source>
</evidence>
<sequence>MEFRKYFEPKYGPVAPEVEIRPAGSIDFDNLATLRVVISNQDVARYQSQIEHCNVYPELTKIAVEKTTFTYGDNITIPIWIYKPTGEGPHPVLVFFHGGSFMLYSPDYADWVMRYISRFGNAVVISVDYRLAPEVKFPGGLEDSYAAVQWASDHIEELNGDPDRLLVGGESSGGNFAAAVALMARDRKGPKIAKQFLWWPLTDGYPAERTQSELKYGSGDHYLWYDSRVNQFEQYYGDADRRSPYASPLWAEDVSGLPPAVILSGECDPLLDQAVMYAAKLEDAGVNVDYYLGEGMLHAFIFETHGKSFEALNFVVDHL</sequence>
<feature type="domain" description="Alpha/beta hydrolase fold-3" evidence="3">
    <location>
        <begin position="93"/>
        <end position="301"/>
    </location>
</feature>
<dbReference type="InterPro" id="IPR029058">
    <property type="entry name" value="AB_hydrolase_fold"/>
</dbReference>
<dbReference type="OrthoDB" id="9803828at2"/>